<keyword evidence="1" id="KW-0472">Membrane</keyword>
<evidence type="ECO:0000313" key="2">
    <source>
        <dbReference type="EMBL" id="MEM5536738.1"/>
    </source>
</evidence>
<comment type="caution">
    <text evidence="2">The sequence shown here is derived from an EMBL/GenBank/DDBJ whole genome shotgun (WGS) entry which is preliminary data.</text>
</comment>
<dbReference type="Pfam" id="PF07963">
    <property type="entry name" value="N_methyl"/>
    <property type="match status" value="1"/>
</dbReference>
<dbReference type="InterPro" id="IPR031982">
    <property type="entry name" value="PilE-like"/>
</dbReference>
<dbReference type="PANTHER" id="PTHR30093:SF47">
    <property type="entry name" value="TYPE IV PILUS NON-CORE MINOR PILIN PILE"/>
    <property type="match status" value="1"/>
</dbReference>
<dbReference type="RefSeq" id="WP_342854447.1">
    <property type="nucleotide sequence ID" value="NZ_JBBMRA010000008.1"/>
</dbReference>
<organism evidence="2 3">
    <name type="scientific">Neptuniibacter pectenicola</name>
    <dbReference type="NCBI Taxonomy" id="1806669"/>
    <lineage>
        <taxon>Bacteria</taxon>
        <taxon>Pseudomonadati</taxon>
        <taxon>Pseudomonadota</taxon>
        <taxon>Gammaproteobacteria</taxon>
        <taxon>Oceanospirillales</taxon>
        <taxon>Oceanospirillaceae</taxon>
        <taxon>Neptuniibacter</taxon>
    </lineage>
</organism>
<keyword evidence="1" id="KW-0812">Transmembrane</keyword>
<dbReference type="InterPro" id="IPR012902">
    <property type="entry name" value="N_methyl_site"/>
</dbReference>
<dbReference type="PROSITE" id="PS00409">
    <property type="entry name" value="PROKAR_NTER_METHYL"/>
    <property type="match status" value="1"/>
</dbReference>
<evidence type="ECO:0000256" key="1">
    <source>
        <dbReference type="SAM" id="Phobius"/>
    </source>
</evidence>
<dbReference type="EMBL" id="JBBMRA010000008">
    <property type="protein sequence ID" value="MEM5536738.1"/>
    <property type="molecule type" value="Genomic_DNA"/>
</dbReference>
<dbReference type="NCBIfam" id="TIGR02532">
    <property type="entry name" value="IV_pilin_GFxxxE"/>
    <property type="match status" value="1"/>
</dbReference>
<feature type="transmembrane region" description="Helical" evidence="1">
    <location>
        <begin position="12"/>
        <end position="30"/>
    </location>
</feature>
<dbReference type="Pfam" id="PF16732">
    <property type="entry name" value="ComP_DUS"/>
    <property type="match status" value="1"/>
</dbReference>
<reference evidence="2 3" key="1">
    <citation type="submission" date="2024-03" db="EMBL/GenBank/DDBJ databases">
        <title>Community enrichment and isolation of bacterial strains for fucoidan degradation.</title>
        <authorList>
            <person name="Sichert A."/>
        </authorList>
    </citation>
    <scope>NUCLEOTIDE SEQUENCE [LARGE SCALE GENOMIC DNA]</scope>
    <source>
        <strain evidence="2 3">AS76</strain>
    </source>
</reference>
<keyword evidence="3" id="KW-1185">Reference proteome</keyword>
<dbReference type="InterPro" id="IPR045584">
    <property type="entry name" value="Pilin-like"/>
</dbReference>
<accession>A0ABU9TSN9</accession>
<evidence type="ECO:0000313" key="3">
    <source>
        <dbReference type="Proteomes" id="UP001449225"/>
    </source>
</evidence>
<keyword evidence="1" id="KW-1133">Transmembrane helix</keyword>
<protein>
    <submittedName>
        <fullName evidence="2">Type IV pilin protein</fullName>
    </submittedName>
</protein>
<proteinExistence type="predicted"/>
<dbReference type="Gene3D" id="3.30.700.10">
    <property type="entry name" value="Glycoprotein, Type 4 Pilin"/>
    <property type="match status" value="1"/>
</dbReference>
<name>A0ABU9TSN9_9GAMM</name>
<dbReference type="SUPFAM" id="SSF54523">
    <property type="entry name" value="Pili subunits"/>
    <property type="match status" value="1"/>
</dbReference>
<dbReference type="PANTHER" id="PTHR30093">
    <property type="entry name" value="GENERAL SECRETION PATHWAY PROTEIN G"/>
    <property type="match status" value="1"/>
</dbReference>
<sequence>MKFSKGFSLLELMIAVAIVGIIASIAYPAYQEYVREARRSDAKAVLIEMSQWMEREYTVNGRYTNASNAAPSLPIVKSPKDGTDVVYNLGVVATSNTFTLTATPAAGGPQAGDDCGNLAITQTGAKSASGTATDCW</sequence>
<gene>
    <name evidence="2" type="ORF">WNY58_10085</name>
</gene>
<dbReference type="Proteomes" id="UP001449225">
    <property type="component" value="Unassembled WGS sequence"/>
</dbReference>